<proteinExistence type="predicted"/>
<organism evidence="1 2">
    <name type="scientific">Aquimarina mytili</name>
    <dbReference type="NCBI Taxonomy" id="874423"/>
    <lineage>
        <taxon>Bacteria</taxon>
        <taxon>Pseudomonadati</taxon>
        <taxon>Bacteroidota</taxon>
        <taxon>Flavobacteriia</taxon>
        <taxon>Flavobacteriales</taxon>
        <taxon>Flavobacteriaceae</taxon>
        <taxon>Aquimarina</taxon>
    </lineage>
</organism>
<name>A0A936ZSQ9_9FLAO</name>
<evidence type="ECO:0000313" key="2">
    <source>
        <dbReference type="Proteomes" id="UP000651057"/>
    </source>
</evidence>
<comment type="caution">
    <text evidence="1">The sequence shown here is derived from an EMBL/GenBank/DDBJ whole genome shotgun (WGS) entry which is preliminary data.</text>
</comment>
<protein>
    <recommendedName>
        <fullName evidence="3">Lipoprotein</fullName>
    </recommendedName>
</protein>
<reference evidence="1" key="1">
    <citation type="submission" date="2021-01" db="EMBL/GenBank/DDBJ databases">
        <authorList>
            <person name="Zhong Y.L."/>
        </authorList>
    </citation>
    <scope>NUCLEOTIDE SEQUENCE</scope>
    <source>
        <strain evidence="1">KCTC 23302</strain>
    </source>
</reference>
<dbReference type="Proteomes" id="UP000651057">
    <property type="component" value="Unassembled WGS sequence"/>
</dbReference>
<dbReference type="EMBL" id="JAERQJ010000006">
    <property type="protein sequence ID" value="MBL0684914.1"/>
    <property type="molecule type" value="Genomic_DNA"/>
</dbReference>
<keyword evidence="2" id="KW-1185">Reference proteome</keyword>
<dbReference type="AlphaFoldDB" id="A0A936ZSQ9"/>
<accession>A0A936ZSQ9</accession>
<dbReference type="PROSITE" id="PS51257">
    <property type="entry name" value="PROKAR_LIPOPROTEIN"/>
    <property type="match status" value="1"/>
</dbReference>
<sequence length="135" mass="15213">MISENPKNILLCLLILLVILACDPAKILIIQNSTKKNVDLEIVSNEKDLPDVEGTLVTKYRLAEDGKKSKKFIYGFGGWRQQELDVIKTSIRKVVIYSKSSDTIFGYTNKDTISEMISAETKGFSKNILKLTIEK</sequence>
<evidence type="ECO:0008006" key="3">
    <source>
        <dbReference type="Google" id="ProtNLM"/>
    </source>
</evidence>
<evidence type="ECO:0000313" key="1">
    <source>
        <dbReference type="EMBL" id="MBL0684914.1"/>
    </source>
</evidence>
<dbReference type="RefSeq" id="WP_201922143.1">
    <property type="nucleotide sequence ID" value="NZ_BAABAX010000014.1"/>
</dbReference>
<gene>
    <name evidence="1" type="ORF">JJQ60_15400</name>
</gene>